<dbReference type="EMBL" id="JAFBDR010000002">
    <property type="protein sequence ID" value="MBM7570023.1"/>
    <property type="molecule type" value="Genomic_DNA"/>
</dbReference>
<evidence type="ECO:0000313" key="2">
    <source>
        <dbReference type="EMBL" id="MBM7570023.1"/>
    </source>
</evidence>
<dbReference type="RefSeq" id="WP_204497464.1">
    <property type="nucleotide sequence ID" value="NZ_JAFBDR010000002.1"/>
</dbReference>
<keyword evidence="3" id="KW-1185">Reference proteome</keyword>
<dbReference type="PANTHER" id="PTHR47381">
    <property type="entry name" value="ALPHA/BETA-HYDROLASES SUPERFAMILY PROTEIN"/>
    <property type="match status" value="1"/>
</dbReference>
<comment type="caution">
    <text evidence="2">The sequence shown here is derived from an EMBL/GenBank/DDBJ whole genome shotgun (WGS) entry which is preliminary data.</text>
</comment>
<organism evidence="2 3">
    <name type="scientific">Aquibacillus albus</name>
    <dbReference type="NCBI Taxonomy" id="1168171"/>
    <lineage>
        <taxon>Bacteria</taxon>
        <taxon>Bacillati</taxon>
        <taxon>Bacillota</taxon>
        <taxon>Bacilli</taxon>
        <taxon>Bacillales</taxon>
        <taxon>Bacillaceae</taxon>
        <taxon>Aquibacillus</taxon>
    </lineage>
</organism>
<evidence type="ECO:0000259" key="1">
    <source>
        <dbReference type="Pfam" id="PF02129"/>
    </source>
</evidence>
<reference evidence="2 3" key="1">
    <citation type="submission" date="2021-01" db="EMBL/GenBank/DDBJ databases">
        <title>Genomic Encyclopedia of Type Strains, Phase IV (KMG-IV): sequencing the most valuable type-strain genomes for metagenomic binning, comparative biology and taxonomic classification.</title>
        <authorList>
            <person name="Goeker M."/>
        </authorList>
    </citation>
    <scope>NUCLEOTIDE SEQUENCE [LARGE SCALE GENOMIC DNA]</scope>
    <source>
        <strain evidence="2 3">DSM 23711</strain>
    </source>
</reference>
<sequence length="300" mass="34488">MKDKRREELYQLLGDLPPKSQSISSKCIGEEEHHNYILEKWVLDLNGVDPVPAYFVRPLKGQESFPTILFNHSHGGKYELGKDELIKGNTYMQNPPYAEELTNMGYAVLAIEAWGFGSRRGKTESELFKEMLWNGEVLWGKMVYDSLRAVDYLVSRPDVDANRIGTIGMSMGSTMSWWVSALEPRIKVCVDICGLCDYHSLIEQRGLDHHGIYYYVPSLLKHFTTSEINALITPRAHLSLAGNHDLLTPTKGLDIIDQSLKTQYEKEGIPEAWELKRYNTGHLETEEMRYEAKKFLRKWL</sequence>
<gene>
    <name evidence="2" type="ORF">JOC48_000501</name>
</gene>
<name>A0ABS2MW66_9BACI</name>
<accession>A0ABS2MW66</accession>
<keyword evidence="2" id="KW-0378">Hydrolase</keyword>
<dbReference type="InterPro" id="IPR029058">
    <property type="entry name" value="AB_hydrolase_fold"/>
</dbReference>
<protein>
    <submittedName>
        <fullName evidence="2">Dienelactone hydrolase</fullName>
    </submittedName>
</protein>
<proteinExistence type="predicted"/>
<dbReference type="GO" id="GO:0016787">
    <property type="term" value="F:hydrolase activity"/>
    <property type="evidence" value="ECO:0007669"/>
    <property type="project" value="UniProtKB-KW"/>
</dbReference>
<dbReference type="Proteomes" id="UP001296943">
    <property type="component" value="Unassembled WGS sequence"/>
</dbReference>
<dbReference type="Gene3D" id="3.40.50.1820">
    <property type="entry name" value="alpha/beta hydrolase"/>
    <property type="match status" value="1"/>
</dbReference>
<feature type="domain" description="Xaa-Pro dipeptidyl-peptidase-like" evidence="1">
    <location>
        <begin position="53"/>
        <end position="233"/>
    </location>
</feature>
<dbReference type="PANTHER" id="PTHR47381:SF3">
    <property type="entry name" value="ALPHA_BETA-HYDROLASES SUPERFAMILY PROTEIN"/>
    <property type="match status" value="1"/>
</dbReference>
<dbReference type="SUPFAM" id="SSF53474">
    <property type="entry name" value="alpha/beta-Hydrolases"/>
    <property type="match status" value="1"/>
</dbReference>
<dbReference type="InterPro" id="IPR000383">
    <property type="entry name" value="Xaa-Pro-like_dom"/>
</dbReference>
<dbReference type="Pfam" id="PF02129">
    <property type="entry name" value="Peptidase_S15"/>
    <property type="match status" value="1"/>
</dbReference>
<evidence type="ECO:0000313" key="3">
    <source>
        <dbReference type="Proteomes" id="UP001296943"/>
    </source>
</evidence>